<name>A0A133U7U7_9EURY</name>
<dbReference type="InterPro" id="IPR002775">
    <property type="entry name" value="DNA/RNA-bd_Alba-like"/>
</dbReference>
<dbReference type="EMBL" id="LHXL01000009">
    <property type="protein sequence ID" value="KXA90264.1"/>
    <property type="molecule type" value="Genomic_DNA"/>
</dbReference>
<dbReference type="Proteomes" id="UP000070589">
    <property type="component" value="Unassembled WGS sequence"/>
</dbReference>
<dbReference type="SUPFAM" id="SSF82704">
    <property type="entry name" value="AlbA-like"/>
    <property type="match status" value="1"/>
</dbReference>
<dbReference type="InterPro" id="IPR036882">
    <property type="entry name" value="Alba-like_dom_sf"/>
</dbReference>
<keyword evidence="3" id="KW-1185">Reference proteome</keyword>
<accession>A0A133U7U7</accession>
<gene>
    <name evidence="2" type="ORF">AKJ62_01280</name>
</gene>
<comment type="caution">
    <text evidence="2">The sequence shown here is derived from an EMBL/GenBank/DDBJ whole genome shotgun (WGS) entry which is preliminary data.</text>
</comment>
<protein>
    <recommendedName>
        <fullName evidence="1">DNA/RNA-binding protein Alba-like domain-containing protein</fullName>
    </recommendedName>
</protein>
<dbReference type="Gene3D" id="3.30.110.20">
    <property type="entry name" value="Alba-like domain"/>
    <property type="match status" value="1"/>
</dbReference>
<organism evidence="2 3">
    <name type="scientific">candidate division MSBL1 archaeon SCGC-AAA259D14</name>
    <dbReference type="NCBI Taxonomy" id="1698261"/>
    <lineage>
        <taxon>Archaea</taxon>
        <taxon>Methanobacteriati</taxon>
        <taxon>Methanobacteriota</taxon>
        <taxon>candidate division MSBL1</taxon>
    </lineage>
</organism>
<proteinExistence type="predicted"/>
<evidence type="ECO:0000313" key="2">
    <source>
        <dbReference type="EMBL" id="KXA90264.1"/>
    </source>
</evidence>
<sequence>MEEIRIGQKSKGKYLSAVFYAFQNNHSRVVVSGLGKKVSKAFDVCEEVTNLLKDVHSSKSESFEVDGKTGVRITLEKEGIQ</sequence>
<dbReference type="AlphaFoldDB" id="A0A133U7U7"/>
<reference evidence="2 3" key="1">
    <citation type="journal article" date="2016" name="Sci. Rep.">
        <title>Metabolic traits of an uncultured archaeal lineage -MSBL1- from brine pools of the Red Sea.</title>
        <authorList>
            <person name="Mwirichia R."/>
            <person name="Alam I."/>
            <person name="Rashid M."/>
            <person name="Vinu M."/>
            <person name="Ba-Alawi W."/>
            <person name="Anthony Kamau A."/>
            <person name="Kamanda Ngugi D."/>
            <person name="Goker M."/>
            <person name="Klenk H.P."/>
            <person name="Bajic V."/>
            <person name="Stingl U."/>
        </authorList>
    </citation>
    <scope>NUCLEOTIDE SEQUENCE [LARGE SCALE GENOMIC DNA]</scope>
    <source>
        <strain evidence="2">SCGC-AAA259D14</strain>
    </source>
</reference>
<feature type="domain" description="DNA/RNA-binding protein Alba-like" evidence="1">
    <location>
        <begin position="3"/>
        <end position="54"/>
    </location>
</feature>
<dbReference type="GO" id="GO:0003676">
    <property type="term" value="F:nucleic acid binding"/>
    <property type="evidence" value="ECO:0007669"/>
    <property type="project" value="InterPro"/>
</dbReference>
<dbReference type="Pfam" id="PF01918">
    <property type="entry name" value="Alba"/>
    <property type="match status" value="1"/>
</dbReference>
<evidence type="ECO:0000313" key="3">
    <source>
        <dbReference type="Proteomes" id="UP000070589"/>
    </source>
</evidence>
<evidence type="ECO:0000259" key="1">
    <source>
        <dbReference type="Pfam" id="PF01918"/>
    </source>
</evidence>